<gene>
    <name evidence="1" type="ORF">Lepto1489_06525</name>
</gene>
<evidence type="ECO:0000313" key="1">
    <source>
        <dbReference type="EMBL" id="QOI50146.1"/>
    </source>
</evidence>
<name>A0AAP9WIQ6_LEPIR</name>
<dbReference type="Proteomes" id="UP000663255">
    <property type="component" value="Chromosome 1"/>
</dbReference>
<reference evidence="1" key="1">
    <citation type="submission" date="2019-09" db="EMBL/GenBank/DDBJ databases">
        <title>Comparative Genomics of Leptospira interrogans Reveals Genome Plasticity - A Common Adaptive Strategy for Survival in Various Hosts.</title>
        <authorList>
            <person name="Ramli S.R."/>
            <person name="Bunk B."/>
            <person name="Goris M."/>
            <person name="Bhuju S."/>
            <person name="Jarek M."/>
            <person name="Sproer C."/>
            <person name="Mustakim S."/>
            <person name="Strommenger B."/>
            <person name="Pessler F."/>
        </authorList>
    </citation>
    <scope>NUCLEOTIDE SEQUENCE</scope>
    <source>
        <strain evidence="1">1489</strain>
    </source>
</reference>
<accession>A0AAP9WIQ6</accession>
<protein>
    <submittedName>
        <fullName evidence="1">Uncharacterized protein</fullName>
    </submittedName>
</protein>
<evidence type="ECO:0000313" key="2">
    <source>
        <dbReference type="Proteomes" id="UP000663255"/>
    </source>
</evidence>
<proteinExistence type="predicted"/>
<organism evidence="1 2">
    <name type="scientific">Leptospira interrogans serovar Bataviae</name>
    <dbReference type="NCBI Taxonomy" id="312175"/>
    <lineage>
        <taxon>Bacteria</taxon>
        <taxon>Pseudomonadati</taxon>
        <taxon>Spirochaetota</taxon>
        <taxon>Spirochaetia</taxon>
        <taxon>Leptospirales</taxon>
        <taxon>Leptospiraceae</taxon>
        <taxon>Leptospira</taxon>
    </lineage>
</organism>
<dbReference type="EMBL" id="CP043893">
    <property type="protein sequence ID" value="QOI50146.1"/>
    <property type="molecule type" value="Genomic_DNA"/>
</dbReference>
<dbReference type="AlphaFoldDB" id="A0AAP9WIQ6"/>
<sequence length="83" mass="9987">MLSKLSVSLLLALEVNQHLTLHESFYGSRSILQLRVKYYIQFLSYTLLTGAESAVRRRRIRHYFFYSEFTGLKYKRLIEYFVI</sequence>